<feature type="compositionally biased region" description="Basic residues" evidence="1">
    <location>
        <begin position="467"/>
        <end position="479"/>
    </location>
</feature>
<feature type="region of interest" description="Disordered" evidence="1">
    <location>
        <begin position="115"/>
        <end position="167"/>
    </location>
</feature>
<name>A0AAD4C1H7_BOLED</name>
<dbReference type="Proteomes" id="UP001194468">
    <property type="component" value="Unassembled WGS sequence"/>
</dbReference>
<feature type="region of interest" description="Disordered" evidence="1">
    <location>
        <begin position="280"/>
        <end position="362"/>
    </location>
</feature>
<proteinExistence type="predicted"/>
<feature type="compositionally biased region" description="Basic and acidic residues" evidence="1">
    <location>
        <begin position="224"/>
        <end position="237"/>
    </location>
</feature>
<feature type="compositionally biased region" description="Polar residues" evidence="1">
    <location>
        <begin position="199"/>
        <end position="218"/>
    </location>
</feature>
<feature type="compositionally biased region" description="Pro residues" evidence="1">
    <location>
        <begin position="300"/>
        <end position="313"/>
    </location>
</feature>
<gene>
    <name evidence="2" type="ORF">L210DRAFT_3528352</name>
</gene>
<evidence type="ECO:0000256" key="1">
    <source>
        <dbReference type="SAM" id="MobiDB-lite"/>
    </source>
</evidence>
<keyword evidence="3" id="KW-1185">Reference proteome</keyword>
<feature type="region of interest" description="Disordered" evidence="1">
    <location>
        <begin position="199"/>
        <end position="255"/>
    </location>
</feature>
<evidence type="ECO:0000313" key="2">
    <source>
        <dbReference type="EMBL" id="KAF8445763.1"/>
    </source>
</evidence>
<feature type="region of interest" description="Disordered" evidence="1">
    <location>
        <begin position="20"/>
        <end position="70"/>
    </location>
</feature>
<comment type="caution">
    <text evidence="2">The sequence shown here is derived from an EMBL/GenBank/DDBJ whole genome shotgun (WGS) entry which is preliminary data.</text>
</comment>
<protein>
    <submittedName>
        <fullName evidence="2">Uncharacterized protein</fullName>
    </submittedName>
</protein>
<reference evidence="2" key="2">
    <citation type="journal article" date="2020" name="Nat. Commun.">
        <title>Large-scale genome sequencing of mycorrhizal fungi provides insights into the early evolution of symbiotic traits.</title>
        <authorList>
            <person name="Miyauchi S."/>
            <person name="Kiss E."/>
            <person name="Kuo A."/>
            <person name="Drula E."/>
            <person name="Kohler A."/>
            <person name="Sanchez-Garcia M."/>
            <person name="Morin E."/>
            <person name="Andreopoulos B."/>
            <person name="Barry K.W."/>
            <person name="Bonito G."/>
            <person name="Buee M."/>
            <person name="Carver A."/>
            <person name="Chen C."/>
            <person name="Cichocki N."/>
            <person name="Clum A."/>
            <person name="Culley D."/>
            <person name="Crous P.W."/>
            <person name="Fauchery L."/>
            <person name="Girlanda M."/>
            <person name="Hayes R.D."/>
            <person name="Keri Z."/>
            <person name="LaButti K."/>
            <person name="Lipzen A."/>
            <person name="Lombard V."/>
            <person name="Magnuson J."/>
            <person name="Maillard F."/>
            <person name="Murat C."/>
            <person name="Nolan M."/>
            <person name="Ohm R.A."/>
            <person name="Pangilinan J."/>
            <person name="Pereira M.F."/>
            <person name="Perotto S."/>
            <person name="Peter M."/>
            <person name="Pfister S."/>
            <person name="Riley R."/>
            <person name="Sitrit Y."/>
            <person name="Stielow J.B."/>
            <person name="Szollosi G."/>
            <person name="Zifcakova L."/>
            <person name="Stursova M."/>
            <person name="Spatafora J.W."/>
            <person name="Tedersoo L."/>
            <person name="Vaario L.M."/>
            <person name="Yamada A."/>
            <person name="Yan M."/>
            <person name="Wang P."/>
            <person name="Xu J."/>
            <person name="Bruns T."/>
            <person name="Baldrian P."/>
            <person name="Vilgalys R."/>
            <person name="Dunand C."/>
            <person name="Henrissat B."/>
            <person name="Grigoriev I.V."/>
            <person name="Hibbett D."/>
            <person name="Nagy L.G."/>
            <person name="Martin F.M."/>
        </authorList>
    </citation>
    <scope>NUCLEOTIDE SEQUENCE</scope>
    <source>
        <strain evidence="2">BED1</strain>
    </source>
</reference>
<organism evidence="2 3">
    <name type="scientific">Boletus edulis BED1</name>
    <dbReference type="NCBI Taxonomy" id="1328754"/>
    <lineage>
        <taxon>Eukaryota</taxon>
        <taxon>Fungi</taxon>
        <taxon>Dikarya</taxon>
        <taxon>Basidiomycota</taxon>
        <taxon>Agaricomycotina</taxon>
        <taxon>Agaricomycetes</taxon>
        <taxon>Agaricomycetidae</taxon>
        <taxon>Boletales</taxon>
        <taxon>Boletineae</taxon>
        <taxon>Boletaceae</taxon>
        <taxon>Boletoideae</taxon>
        <taxon>Boletus</taxon>
    </lineage>
</organism>
<accession>A0AAD4C1H7</accession>
<dbReference type="EMBL" id="WHUW01000005">
    <property type="protein sequence ID" value="KAF8445763.1"/>
    <property type="molecule type" value="Genomic_DNA"/>
</dbReference>
<reference evidence="2" key="1">
    <citation type="submission" date="2019-10" db="EMBL/GenBank/DDBJ databases">
        <authorList>
            <consortium name="DOE Joint Genome Institute"/>
            <person name="Kuo A."/>
            <person name="Miyauchi S."/>
            <person name="Kiss E."/>
            <person name="Drula E."/>
            <person name="Kohler A."/>
            <person name="Sanchez-Garcia M."/>
            <person name="Andreopoulos B."/>
            <person name="Barry K.W."/>
            <person name="Bonito G."/>
            <person name="Buee M."/>
            <person name="Carver A."/>
            <person name="Chen C."/>
            <person name="Cichocki N."/>
            <person name="Clum A."/>
            <person name="Culley D."/>
            <person name="Crous P.W."/>
            <person name="Fauchery L."/>
            <person name="Girlanda M."/>
            <person name="Hayes R."/>
            <person name="Keri Z."/>
            <person name="LaButti K."/>
            <person name="Lipzen A."/>
            <person name="Lombard V."/>
            <person name="Magnuson J."/>
            <person name="Maillard F."/>
            <person name="Morin E."/>
            <person name="Murat C."/>
            <person name="Nolan M."/>
            <person name="Ohm R."/>
            <person name="Pangilinan J."/>
            <person name="Pereira M."/>
            <person name="Perotto S."/>
            <person name="Peter M."/>
            <person name="Riley R."/>
            <person name="Sitrit Y."/>
            <person name="Stielow B."/>
            <person name="Szollosi G."/>
            <person name="Zifcakova L."/>
            <person name="Stursova M."/>
            <person name="Spatafora J.W."/>
            <person name="Tedersoo L."/>
            <person name="Vaario L.-M."/>
            <person name="Yamada A."/>
            <person name="Yan M."/>
            <person name="Wang P."/>
            <person name="Xu J."/>
            <person name="Bruns T."/>
            <person name="Baldrian P."/>
            <person name="Vilgalys R."/>
            <person name="Henrissat B."/>
            <person name="Grigoriev I.V."/>
            <person name="Hibbett D."/>
            <person name="Nagy L.G."/>
            <person name="Martin F.M."/>
        </authorList>
    </citation>
    <scope>NUCLEOTIDE SEQUENCE</scope>
    <source>
        <strain evidence="2">BED1</strain>
    </source>
</reference>
<feature type="compositionally biased region" description="Polar residues" evidence="1">
    <location>
        <begin position="449"/>
        <end position="462"/>
    </location>
</feature>
<dbReference type="AlphaFoldDB" id="A0AAD4C1H7"/>
<feature type="compositionally biased region" description="Pro residues" evidence="1">
    <location>
        <begin position="47"/>
        <end position="69"/>
    </location>
</feature>
<evidence type="ECO:0000313" key="3">
    <source>
        <dbReference type="Proteomes" id="UP001194468"/>
    </source>
</evidence>
<feature type="compositionally biased region" description="Low complexity" evidence="1">
    <location>
        <begin position="337"/>
        <end position="354"/>
    </location>
</feature>
<sequence length="479" mass="53883">MDTRPRYTFKTPLARAILDDPAFSSDPRSHPHFPLTNARSYKALPPKSVPSPPTKTLSKPPPLPIPEILPKPTNTVLKPVRTNIPRKARMKAFVRRLTTRNNILDRIDELDETDPFGSSYHHDGPYEAISSNLAQPTLPRRGNAHRSRRESDPHPSRSGQHHSAPCVPSVEAGLSLHLKPGQILQHNTIYTSHITALSASSHPQPYKVSTPSRPQSLPNPRKYHHEDHSSLDPRDSFQTRQPTSFHAPRERYLGDYTPDTFNDAPFHPVKGAAPHVLHETENIIIPPPRYDSRWRSSGPPRLPQRTPPPPSNPTSPKVQSTENAEPALHSRHKTVHSLDSSYTISSASTQSSASVQDKPRTRHLPKRLVMPAPLQPRPPQPQYNLPPAEPPVWHDACPDDYALEGAQFERMPTMYSQEPRLLRKKSSAYPAKIPIPDHVVMSQDDAVSRKTNSLAKTANNAENTKEIRRRRLSKRKNDI</sequence>
<feature type="region of interest" description="Disordered" evidence="1">
    <location>
        <begin position="443"/>
        <end position="479"/>
    </location>
</feature>